<keyword evidence="4" id="KW-0689">Ribosomal protein</keyword>
<dbReference type="GO" id="GO:0005763">
    <property type="term" value="C:mitochondrial small ribosomal subunit"/>
    <property type="evidence" value="ECO:0007669"/>
    <property type="project" value="InterPro"/>
</dbReference>
<keyword evidence="3" id="KW-0809">Transit peptide</keyword>
<dbReference type="PANTHER" id="PTHR21035">
    <property type="entry name" value="28S RIBOSOMAL PROTEIN S26, MITOCHONDRIAL"/>
    <property type="match status" value="1"/>
</dbReference>
<proteinExistence type="inferred from homology"/>
<keyword evidence="5" id="KW-0496">Mitochondrion</keyword>
<protein>
    <recommendedName>
        <fullName evidence="7">Small ribosomal subunit protein mS26</fullName>
    </recommendedName>
    <alternativeName>
        <fullName evidence="8">28S ribosomal protein S26, mitochondrial</fullName>
    </alternativeName>
</protein>
<evidence type="ECO:0000256" key="7">
    <source>
        <dbReference type="ARBA" id="ARBA00035138"/>
    </source>
</evidence>
<dbReference type="AlphaFoldDB" id="A0A7R8VMD4"/>
<dbReference type="EMBL" id="OA568149">
    <property type="protein sequence ID" value="CAD7201209.1"/>
    <property type="molecule type" value="Genomic_DNA"/>
</dbReference>
<sequence>MMLRSSQGFIITCASLGLSESLLPKLVCVQSIRWNRKPRWLPVAKSKMFRVPVRPKIPKEEKDELCRLHNIYRTYFSALRHYLSQEYKKNINQYSGLVDIEGQDSEHEDCMRINAEWNADVAAGREERLVRQAEERKNIILETLIAAEKRQQERAQKADEIVRKEKVS</sequence>
<evidence type="ECO:0000256" key="5">
    <source>
        <dbReference type="ARBA" id="ARBA00023128"/>
    </source>
</evidence>
<name>A0A7R8VMD4_TIMDO</name>
<accession>A0A7R8VMD4</accession>
<comment type="subcellular location">
    <subcellularLocation>
        <location evidence="1">Mitochondrion</location>
    </subcellularLocation>
</comment>
<dbReference type="PANTHER" id="PTHR21035:SF2">
    <property type="entry name" value="SMALL RIBOSOMAL SUBUNIT PROTEIN MS26"/>
    <property type="match status" value="1"/>
</dbReference>
<keyword evidence="6" id="KW-0687">Ribonucleoprotein</keyword>
<evidence type="ECO:0000256" key="3">
    <source>
        <dbReference type="ARBA" id="ARBA00022946"/>
    </source>
</evidence>
<dbReference type="InterPro" id="IPR026140">
    <property type="entry name" value="Ribosomal_mS26"/>
</dbReference>
<reference evidence="9" key="1">
    <citation type="submission" date="2020-11" db="EMBL/GenBank/DDBJ databases">
        <authorList>
            <person name="Tran Van P."/>
        </authorList>
    </citation>
    <scope>NUCLEOTIDE SEQUENCE</scope>
</reference>
<evidence type="ECO:0000256" key="8">
    <source>
        <dbReference type="ARBA" id="ARBA00035344"/>
    </source>
</evidence>
<organism evidence="9">
    <name type="scientific">Timema douglasi</name>
    <name type="common">Walking stick</name>
    <dbReference type="NCBI Taxonomy" id="61478"/>
    <lineage>
        <taxon>Eukaryota</taxon>
        <taxon>Metazoa</taxon>
        <taxon>Ecdysozoa</taxon>
        <taxon>Arthropoda</taxon>
        <taxon>Hexapoda</taxon>
        <taxon>Insecta</taxon>
        <taxon>Pterygota</taxon>
        <taxon>Neoptera</taxon>
        <taxon>Polyneoptera</taxon>
        <taxon>Phasmatodea</taxon>
        <taxon>Timematodea</taxon>
        <taxon>Timematoidea</taxon>
        <taxon>Timematidae</taxon>
        <taxon>Timema</taxon>
    </lineage>
</organism>
<evidence type="ECO:0000313" key="9">
    <source>
        <dbReference type="EMBL" id="CAD7201209.1"/>
    </source>
</evidence>
<evidence type="ECO:0000256" key="2">
    <source>
        <dbReference type="ARBA" id="ARBA00009672"/>
    </source>
</evidence>
<comment type="similarity">
    <text evidence="2">Belongs to the mitochondrion-specific ribosomal protein mS26 family.</text>
</comment>
<evidence type="ECO:0000256" key="6">
    <source>
        <dbReference type="ARBA" id="ARBA00023274"/>
    </source>
</evidence>
<dbReference type="Pfam" id="PF14943">
    <property type="entry name" value="MRP-S26"/>
    <property type="match status" value="1"/>
</dbReference>
<evidence type="ECO:0000256" key="1">
    <source>
        <dbReference type="ARBA" id="ARBA00004173"/>
    </source>
</evidence>
<gene>
    <name evidence="9" type="ORF">TDIB3V08_LOCUS7412</name>
</gene>
<evidence type="ECO:0000256" key="4">
    <source>
        <dbReference type="ARBA" id="ARBA00022980"/>
    </source>
</evidence>